<dbReference type="Proteomes" id="UP000254893">
    <property type="component" value="Unassembled WGS sequence"/>
</dbReference>
<dbReference type="CDD" id="cd02603">
    <property type="entry name" value="HAD_sEH-N_like"/>
    <property type="match status" value="1"/>
</dbReference>
<dbReference type="InterPro" id="IPR023198">
    <property type="entry name" value="PGP-like_dom2"/>
</dbReference>
<name>A0A380CTS0_SPHSI</name>
<dbReference type="Pfam" id="PF00702">
    <property type="entry name" value="Hydrolase"/>
    <property type="match status" value="1"/>
</dbReference>
<dbReference type="InterPro" id="IPR036412">
    <property type="entry name" value="HAD-like_sf"/>
</dbReference>
<dbReference type="GO" id="GO:0016787">
    <property type="term" value="F:hydrolase activity"/>
    <property type="evidence" value="ECO:0007669"/>
    <property type="project" value="UniProtKB-KW"/>
</dbReference>
<dbReference type="InterPro" id="IPR006439">
    <property type="entry name" value="HAD-SF_hydro_IA"/>
</dbReference>
<evidence type="ECO:0000313" key="2">
    <source>
        <dbReference type="Proteomes" id="UP000254893"/>
    </source>
</evidence>
<gene>
    <name evidence="1" type="primary">yihX</name>
    <name evidence="1" type="ORF">NCTC11388_04385</name>
</gene>
<organism evidence="1 2">
    <name type="scientific">Sphingobacterium spiritivorum</name>
    <name type="common">Flavobacterium spiritivorum</name>
    <dbReference type="NCBI Taxonomy" id="258"/>
    <lineage>
        <taxon>Bacteria</taxon>
        <taxon>Pseudomonadati</taxon>
        <taxon>Bacteroidota</taxon>
        <taxon>Sphingobacteriia</taxon>
        <taxon>Sphingobacteriales</taxon>
        <taxon>Sphingobacteriaceae</taxon>
        <taxon>Sphingobacterium</taxon>
    </lineage>
</organism>
<dbReference type="SFLD" id="SFLDG01129">
    <property type="entry name" value="C1.5:_HAD__Beta-PGM__Phosphata"/>
    <property type="match status" value="1"/>
</dbReference>
<reference evidence="1 2" key="1">
    <citation type="submission" date="2018-06" db="EMBL/GenBank/DDBJ databases">
        <authorList>
            <consortium name="Pathogen Informatics"/>
            <person name="Doyle S."/>
        </authorList>
    </citation>
    <scope>NUCLEOTIDE SEQUENCE [LARGE SCALE GENOMIC DNA]</scope>
    <source>
        <strain evidence="1 2">NCTC11388</strain>
    </source>
</reference>
<dbReference type="EMBL" id="UGYW01000002">
    <property type="protein sequence ID" value="SUJ28684.1"/>
    <property type="molecule type" value="Genomic_DNA"/>
</dbReference>
<dbReference type="Gene3D" id="3.40.50.1000">
    <property type="entry name" value="HAD superfamily/HAD-like"/>
    <property type="match status" value="1"/>
</dbReference>
<sequence length="197" mass="22897">MQKVKNIILDYGNVIFMIDFMRAQEAFTALGIKNVDQFFAHKGHAPLFDAFEKGEITAEAFRQGIRDTADVPHLSDEQIDAAWNALLIGVPEGNHELLLELKGKYRLFLLSNNNEIHYQWILDYLKREYQLEDNTSFFEKDYYSHLMKMRKPNADIFEYVLNAHDLKPEETVFIDDSPQHLDTAAKIRSSHIFADQA</sequence>
<dbReference type="SFLD" id="SFLDS00003">
    <property type="entry name" value="Haloacid_Dehalogenase"/>
    <property type="match status" value="1"/>
</dbReference>
<dbReference type="Gene3D" id="1.10.150.240">
    <property type="entry name" value="Putative phosphatase, domain 2"/>
    <property type="match status" value="1"/>
</dbReference>
<protein>
    <submittedName>
        <fullName evidence="1">Phosphatase yihX</fullName>
        <ecNumber evidence="1">3.1.3.-</ecNumber>
    </submittedName>
</protein>
<keyword evidence="1" id="KW-0378">Hydrolase</keyword>
<evidence type="ECO:0000313" key="1">
    <source>
        <dbReference type="EMBL" id="SUJ28684.1"/>
    </source>
</evidence>
<dbReference type="AlphaFoldDB" id="A0A380CTS0"/>
<dbReference type="SUPFAM" id="SSF56784">
    <property type="entry name" value="HAD-like"/>
    <property type="match status" value="1"/>
</dbReference>
<proteinExistence type="predicted"/>
<dbReference type="InterPro" id="IPR023214">
    <property type="entry name" value="HAD_sf"/>
</dbReference>
<accession>A0A380CTS0</accession>
<dbReference type="PANTHER" id="PTHR43611">
    <property type="entry name" value="ALPHA-D-GLUCOSE 1-PHOSPHATE PHOSPHATASE"/>
    <property type="match status" value="1"/>
</dbReference>
<dbReference type="EC" id="3.1.3.-" evidence="1"/>
<dbReference type="NCBIfam" id="TIGR01509">
    <property type="entry name" value="HAD-SF-IA-v3"/>
    <property type="match status" value="1"/>
</dbReference>
<dbReference type="PANTHER" id="PTHR43611:SF3">
    <property type="entry name" value="FLAVIN MONONUCLEOTIDE HYDROLASE 1, CHLOROPLATIC"/>
    <property type="match status" value="1"/>
</dbReference>